<evidence type="ECO:0000256" key="1">
    <source>
        <dbReference type="SAM" id="MobiDB-lite"/>
    </source>
</evidence>
<reference evidence="2" key="2">
    <citation type="journal article" date="2000" name="Genome Res.">
        <title>Normalization and subtraction of cap-trapper-selected cDNAs to prepare full-length cDNA libraries for rapid discovery of new genes.</title>
        <authorList>
            <person name="Carninci P."/>
            <person name="Shibata Y."/>
            <person name="Hayatsu N."/>
            <person name="Sugahara Y."/>
            <person name="Shibata K."/>
            <person name="Itoh M."/>
            <person name="Konno H."/>
            <person name="Okazaki Y."/>
            <person name="Muramatsu M."/>
            <person name="Hayashizaki Y."/>
        </authorList>
    </citation>
    <scope>NUCLEOTIDE SEQUENCE</scope>
    <source>
        <strain evidence="2">C57BL/6J</strain>
        <tissue evidence="2">Corpora quadrigemina</tissue>
    </source>
</reference>
<accession>Q8BL98</accession>
<dbReference type="EMBL" id="AK045882">
    <property type="protein sequence ID" value="BAC32520.1"/>
    <property type="molecule type" value="mRNA"/>
</dbReference>
<evidence type="ECO:0000313" key="3">
    <source>
        <dbReference type="MGI" id="MGI:2443920"/>
    </source>
</evidence>
<feature type="region of interest" description="Disordered" evidence="1">
    <location>
        <begin position="1"/>
        <end position="27"/>
    </location>
</feature>
<reference evidence="2" key="5">
    <citation type="submission" date="2001-07" db="EMBL/GenBank/DDBJ databases">
        <authorList>
            <person name="Adachi J."/>
            <person name="Aizawa K."/>
            <person name="Akimura T."/>
            <person name="Arakawa T."/>
            <person name="Bono H."/>
            <person name="Carninci P."/>
            <person name="Fukuda S."/>
            <person name="Furuno M."/>
            <person name="Hanagaki T."/>
            <person name="Hara A."/>
            <person name="Hashizume W."/>
            <person name="Hayashida K."/>
            <person name="Hayatsu N."/>
            <person name="Hiramoto K."/>
            <person name="Hiraoka T."/>
            <person name="Hirozane T."/>
            <person name="Hori F."/>
            <person name="Imotani K."/>
            <person name="Ishii Y."/>
            <person name="Itoh M."/>
            <person name="Kagawa I."/>
            <person name="Kasukawa T."/>
            <person name="Katoh H."/>
            <person name="Kawai J."/>
            <person name="Kojima Y."/>
            <person name="Kondo S."/>
            <person name="Konno H."/>
            <person name="Kouda M."/>
            <person name="Koya S."/>
            <person name="Kurihara C."/>
            <person name="Matsuyama T."/>
            <person name="Miyazaki A."/>
            <person name="Murata M."/>
            <person name="Nakamura M."/>
            <person name="Nishi K."/>
            <person name="Nomura K."/>
            <person name="Numazaki R."/>
            <person name="Ohno M."/>
            <person name="Ohsato N."/>
            <person name="Okazaki Y."/>
            <person name="Saito R."/>
            <person name="Saitoh H."/>
            <person name="Sakai C."/>
            <person name="Sakai K."/>
            <person name="Sakazume N."/>
            <person name="Sano H."/>
            <person name="Sasaki D."/>
            <person name="Shibata K."/>
            <person name="Shinagawa A."/>
            <person name="Shiraki T."/>
            <person name="Sogabe Y."/>
            <person name="Tagami M."/>
            <person name="Tagawa A."/>
            <person name="Takahashi F."/>
            <person name="Takaku-Akahira S."/>
            <person name="Takeda Y."/>
            <person name="Tanaka T."/>
            <person name="Tomaru A."/>
            <person name="Toya T."/>
            <person name="Yasunishi A."/>
            <person name="Muramatsu M."/>
            <person name="Hayashizaki Y."/>
        </authorList>
    </citation>
    <scope>NUCLEOTIDE SEQUENCE</scope>
    <source>
        <strain evidence="2">C57BL/6J</strain>
        <tissue evidence="2">Corpora quadrigemina</tissue>
    </source>
</reference>
<reference evidence="2" key="7">
    <citation type="journal article" date="2005" name="Science">
        <title>The Transcriptional Landscape of the Mammalian Genome.</title>
        <authorList>
            <consortium name="The FANTOM Consortium"/>
            <consortium name="Riken Genome Exploration Research Group and Genome Science Group (Genome Network Project Core Group)"/>
        </authorList>
    </citation>
    <scope>NUCLEOTIDE SEQUENCE</scope>
    <source>
        <strain evidence="2">C57BL/6J</strain>
        <tissue evidence="2">Corpora quadrigemina</tissue>
    </source>
</reference>
<reference evidence="2" key="6">
    <citation type="journal article" date="2002" name="Nature">
        <title>Analysis of the mouse transcriptome based on functional annotation of 60,770 full-length cDNAs.</title>
        <authorList>
            <consortium name="The FANTOM Consortium and the RIKEN Genome Exploration Research Group Phase I and II Team"/>
        </authorList>
    </citation>
    <scope>NUCLEOTIDE SEQUENCE</scope>
    <source>
        <strain evidence="2">C57BL/6J</strain>
        <tissue evidence="2">Corpora quadrigemina</tissue>
    </source>
</reference>
<reference evidence="2" key="4">
    <citation type="journal article" date="2001" name="Nature">
        <title>Functional annotation of a full-length mouse cDNA collection.</title>
        <authorList>
            <consortium name="The RIKEN Genome Exploration Research Group Phase II Team and the FANTOM Consortium"/>
        </authorList>
    </citation>
    <scope>NUCLEOTIDE SEQUENCE</scope>
    <source>
        <strain evidence="2">C57BL/6J</strain>
        <tissue evidence="2">Corpora quadrigemina</tissue>
    </source>
</reference>
<dbReference type="AlphaFoldDB" id="Q8BL98"/>
<dbReference type="AGR" id="MGI:2443920"/>
<organism evidence="2">
    <name type="scientific">Mus musculus</name>
    <name type="common">Mouse</name>
    <dbReference type="NCBI Taxonomy" id="10090"/>
    <lineage>
        <taxon>Eukaryota</taxon>
        <taxon>Metazoa</taxon>
        <taxon>Chordata</taxon>
        <taxon>Craniata</taxon>
        <taxon>Vertebrata</taxon>
        <taxon>Euteleostomi</taxon>
        <taxon>Mammalia</taxon>
        <taxon>Eutheria</taxon>
        <taxon>Euarchontoglires</taxon>
        <taxon>Glires</taxon>
        <taxon>Rodentia</taxon>
        <taxon>Myomorpha</taxon>
        <taxon>Muroidea</taxon>
        <taxon>Muridae</taxon>
        <taxon>Murinae</taxon>
        <taxon>Mus</taxon>
        <taxon>Mus</taxon>
    </lineage>
</organism>
<reference evidence="2" key="3">
    <citation type="journal article" date="2000" name="Genome Res.">
        <title>RIKEN integrated sequence analysis (RISA) system--384-format sequencing pipeline with 384 multicapillary sequencer.</title>
        <authorList>
            <person name="Shibata K."/>
            <person name="Itoh M."/>
            <person name="Aizawa K."/>
            <person name="Nagaoka S."/>
            <person name="Sasaki N."/>
            <person name="Carninci P."/>
            <person name="Konno H."/>
            <person name="Akiyama J."/>
            <person name="Nishi K."/>
            <person name="Kitsunai T."/>
            <person name="Tashiro H."/>
            <person name="Itoh M."/>
            <person name="Sumi N."/>
            <person name="Ishii Y."/>
            <person name="Nakamura S."/>
            <person name="Hazama M."/>
            <person name="Nishine T."/>
            <person name="Harada A."/>
            <person name="Yamamoto R."/>
            <person name="Matsumoto H."/>
            <person name="Sakaguchi S."/>
            <person name="Ikegami T."/>
            <person name="Kashiwagi K."/>
            <person name="Fujiwake S."/>
            <person name="Inoue K."/>
            <person name="Togawa Y."/>
            <person name="Izawa M."/>
            <person name="Ohara E."/>
            <person name="Watahiki M."/>
            <person name="Yoneda Y."/>
            <person name="Ishikawa T."/>
            <person name="Ozawa K."/>
            <person name="Tanaka T."/>
            <person name="Matsuura S."/>
            <person name="Kawai J."/>
            <person name="Okazaki Y."/>
            <person name="Muramatsu M."/>
            <person name="Inoue Y."/>
            <person name="Kira A."/>
            <person name="Hayashizaki Y."/>
        </authorList>
    </citation>
    <scope>NUCLEOTIDE SEQUENCE</scope>
    <source>
        <strain evidence="2">C57BL/6J</strain>
        <tissue evidence="2">Corpora quadrigemina</tissue>
    </source>
</reference>
<name>Q8BL98_MOUSE</name>
<proteinExistence type="evidence at transcript level"/>
<protein>
    <submittedName>
        <fullName evidence="2">Uncharacterized protein</fullName>
    </submittedName>
</protein>
<reference evidence="2" key="1">
    <citation type="journal article" date="1999" name="Methods Enzymol.">
        <title>High-efficiency full-length cDNA cloning.</title>
        <authorList>
            <person name="Carninci P."/>
            <person name="Hayashizaki Y."/>
        </authorList>
    </citation>
    <scope>NUCLEOTIDE SEQUENCE</scope>
    <source>
        <strain evidence="2">C57BL/6J</strain>
        <tissue evidence="2">Corpora quadrigemina</tissue>
    </source>
</reference>
<sequence>MPGFRSAVRSRSRRKRAYDPRGSRAASNATGPVMVYRVYYGIIQPYAPSQVMRFNKKIPKKILMSPNLDTMHFQRAEGSTWSYILGSCRVSQYIGSLFPLLKELYCDSAGRCINKFLASARACPRAW</sequence>
<reference evidence="2" key="8">
    <citation type="journal article" date="2005" name="Science">
        <title>Antisense Transcription in the Mammalian Transcriptome.</title>
        <authorList>
            <consortium name="RIKEN Genome Exploration Research Group and Genome Science Group (Genome Network Project Core Group) and the FANTOM Consortium"/>
        </authorList>
    </citation>
    <scope>NUCLEOTIDE SEQUENCE</scope>
    <source>
        <strain evidence="2">C57BL/6J</strain>
        <tissue evidence="2">Corpora quadrigemina</tissue>
    </source>
</reference>
<gene>
    <name evidence="3" type="primary">B230317F23Rik</name>
</gene>
<dbReference type="MGI" id="MGI:2443920">
    <property type="gene designation" value="B230317F23Rik"/>
</dbReference>
<evidence type="ECO:0000313" key="2">
    <source>
        <dbReference type="EMBL" id="BAC32520.1"/>
    </source>
</evidence>